<name>A0A1X7AAU7_9RHOB</name>
<dbReference type="EMBL" id="FWFN01000012">
    <property type="protein sequence ID" value="SLN74395.1"/>
    <property type="molecule type" value="Genomic_DNA"/>
</dbReference>
<keyword evidence="5 9" id="KW-0812">Transmembrane</keyword>
<evidence type="ECO:0000256" key="5">
    <source>
        <dbReference type="ARBA" id="ARBA00022692"/>
    </source>
</evidence>
<dbReference type="InterPro" id="IPR003362">
    <property type="entry name" value="Bact_transf"/>
</dbReference>
<proteinExistence type="inferred from homology"/>
<sequence length="230" mass="26090">MKILDQSTVTTATPVRPSRRRRSLSRIFYIALGKRLFDLLLVALLAPLIVPIIAVLWVMARLDGGPGFYSQMRIGMDGKLFRCWKLRTMSVNAEDLLVELCRKDPAIAEEWHRNQKLENDPRITTVGRFARATSLDELPQIWNVLTGDMSFVGPRPFMTSQESMYRAAGGKAYFKMRPGVTGAWQVDGRGSTTFVERVQYDNAYFKALSLKEDLRCIGKTVAVVLRREGQ</sequence>
<dbReference type="Proteomes" id="UP000193963">
    <property type="component" value="Unassembled WGS sequence"/>
</dbReference>
<protein>
    <submittedName>
        <fullName evidence="11">Undecaprenyl phosphate N,N'-diacetylbacillosamine 1-phosphate transferase</fullName>
        <ecNumber evidence="11">2.7.8.36</ecNumber>
    </submittedName>
</protein>
<evidence type="ECO:0000256" key="9">
    <source>
        <dbReference type="SAM" id="Phobius"/>
    </source>
</evidence>
<feature type="transmembrane region" description="Helical" evidence="9">
    <location>
        <begin position="36"/>
        <end position="60"/>
    </location>
</feature>
<evidence type="ECO:0000259" key="10">
    <source>
        <dbReference type="Pfam" id="PF02397"/>
    </source>
</evidence>
<dbReference type="PANTHER" id="PTHR30576">
    <property type="entry name" value="COLANIC BIOSYNTHESIS UDP-GLUCOSE LIPID CARRIER TRANSFERASE"/>
    <property type="match status" value="1"/>
</dbReference>
<dbReference type="GO" id="GO:0000271">
    <property type="term" value="P:polysaccharide biosynthetic process"/>
    <property type="evidence" value="ECO:0007669"/>
    <property type="project" value="UniProtKB-KW"/>
</dbReference>
<comment type="subcellular location">
    <subcellularLocation>
        <location evidence="1">Cell membrane</location>
    </subcellularLocation>
</comment>
<dbReference type="EC" id="2.7.8.36" evidence="11"/>
<reference evidence="11 12" key="1">
    <citation type="submission" date="2017-03" db="EMBL/GenBank/DDBJ databases">
        <authorList>
            <person name="Afonso C.L."/>
            <person name="Miller P.J."/>
            <person name="Scott M.A."/>
            <person name="Spackman E."/>
            <person name="Goraichik I."/>
            <person name="Dimitrov K.M."/>
            <person name="Suarez D.L."/>
            <person name="Swayne D.E."/>
        </authorList>
    </citation>
    <scope>NUCLEOTIDE SEQUENCE [LARGE SCALE GENOMIC DNA]</scope>
    <source>
        <strain evidence="11 12">CECT 7751</strain>
    </source>
</reference>
<keyword evidence="4 11" id="KW-0808">Transferase</keyword>
<dbReference type="Pfam" id="PF02397">
    <property type="entry name" value="Bac_transf"/>
    <property type="match status" value="1"/>
</dbReference>
<evidence type="ECO:0000256" key="3">
    <source>
        <dbReference type="ARBA" id="ARBA00022475"/>
    </source>
</evidence>
<dbReference type="AlphaFoldDB" id="A0A1X7AAU7"/>
<evidence type="ECO:0000256" key="2">
    <source>
        <dbReference type="ARBA" id="ARBA00006464"/>
    </source>
</evidence>
<keyword evidence="8" id="KW-0270">Exopolysaccharide synthesis</keyword>
<evidence type="ECO:0000256" key="6">
    <source>
        <dbReference type="ARBA" id="ARBA00022989"/>
    </source>
</evidence>
<evidence type="ECO:0000313" key="12">
    <source>
        <dbReference type="Proteomes" id="UP000193963"/>
    </source>
</evidence>
<dbReference type="PANTHER" id="PTHR30576:SF4">
    <property type="entry name" value="UNDECAPRENYL-PHOSPHATE GALACTOSE PHOSPHOTRANSFERASE"/>
    <property type="match status" value="1"/>
</dbReference>
<keyword evidence="6 9" id="KW-1133">Transmembrane helix</keyword>
<evidence type="ECO:0000256" key="8">
    <source>
        <dbReference type="ARBA" id="ARBA00023169"/>
    </source>
</evidence>
<evidence type="ECO:0000256" key="4">
    <source>
        <dbReference type="ARBA" id="ARBA00022679"/>
    </source>
</evidence>
<evidence type="ECO:0000256" key="1">
    <source>
        <dbReference type="ARBA" id="ARBA00004236"/>
    </source>
</evidence>
<dbReference type="RefSeq" id="WP_085890153.1">
    <property type="nucleotide sequence ID" value="NZ_FWFN01000012.1"/>
</dbReference>
<organism evidence="11 12">
    <name type="scientific">Pseudooceanicola marinus</name>
    <dbReference type="NCBI Taxonomy" id="396013"/>
    <lineage>
        <taxon>Bacteria</taxon>
        <taxon>Pseudomonadati</taxon>
        <taxon>Pseudomonadota</taxon>
        <taxon>Alphaproteobacteria</taxon>
        <taxon>Rhodobacterales</taxon>
        <taxon>Paracoccaceae</taxon>
        <taxon>Pseudooceanicola</taxon>
    </lineage>
</organism>
<keyword evidence="7 9" id="KW-0472">Membrane</keyword>
<keyword evidence="12" id="KW-1185">Reference proteome</keyword>
<dbReference type="GO" id="GO:0102334">
    <property type="term" value="F:N,N'-diacetylbacilliosaminyl-1-phosphate transferase activity"/>
    <property type="evidence" value="ECO:0007669"/>
    <property type="project" value="UniProtKB-EC"/>
</dbReference>
<keyword evidence="3" id="KW-1003">Cell membrane</keyword>
<accession>A0A1X7AAU7</accession>
<comment type="similarity">
    <text evidence="2">Belongs to the bacterial sugar transferase family.</text>
</comment>
<dbReference type="GO" id="GO:0005886">
    <property type="term" value="C:plasma membrane"/>
    <property type="evidence" value="ECO:0007669"/>
    <property type="project" value="UniProtKB-SubCell"/>
</dbReference>
<feature type="domain" description="Bacterial sugar transferase" evidence="10">
    <location>
        <begin position="34"/>
        <end position="225"/>
    </location>
</feature>
<gene>
    <name evidence="11" type="primary">pglC</name>
    <name evidence="11" type="ORF">PSM7751_04141</name>
</gene>
<evidence type="ECO:0000256" key="7">
    <source>
        <dbReference type="ARBA" id="ARBA00023136"/>
    </source>
</evidence>
<evidence type="ECO:0000313" key="11">
    <source>
        <dbReference type="EMBL" id="SLN74395.1"/>
    </source>
</evidence>